<dbReference type="EC" id="2.7.11.22" evidence="1"/>
<evidence type="ECO:0000256" key="8">
    <source>
        <dbReference type="ARBA" id="ARBA00048367"/>
    </source>
</evidence>
<dbReference type="GeneID" id="26236500"/>
<evidence type="ECO:0000259" key="9">
    <source>
        <dbReference type="PROSITE" id="PS50011"/>
    </source>
</evidence>
<keyword evidence="5 10" id="KW-0418">Kinase</keyword>
<evidence type="ECO:0000313" key="11">
    <source>
        <dbReference type="Proteomes" id="UP000595662"/>
    </source>
</evidence>
<evidence type="ECO:0000256" key="3">
    <source>
        <dbReference type="ARBA" id="ARBA00022679"/>
    </source>
</evidence>
<accession>A0A7T6XFZ0</accession>
<dbReference type="GO" id="GO:0005737">
    <property type="term" value="C:cytoplasm"/>
    <property type="evidence" value="ECO:0007669"/>
    <property type="project" value="TreeGrafter"/>
</dbReference>
<dbReference type="GO" id="GO:0005634">
    <property type="term" value="C:nucleus"/>
    <property type="evidence" value="ECO:0007669"/>
    <property type="project" value="TreeGrafter"/>
</dbReference>
<dbReference type="GO" id="GO:0005524">
    <property type="term" value="F:ATP binding"/>
    <property type="evidence" value="ECO:0007669"/>
    <property type="project" value="UniProtKB-KW"/>
</dbReference>
<dbReference type="InterPro" id="IPR000719">
    <property type="entry name" value="Prot_kinase_dom"/>
</dbReference>
<dbReference type="InterPro" id="IPR011009">
    <property type="entry name" value="Kinase-like_dom_sf"/>
</dbReference>
<dbReference type="Pfam" id="PF00069">
    <property type="entry name" value="Pkinase"/>
    <property type="match status" value="1"/>
</dbReference>
<evidence type="ECO:0000256" key="4">
    <source>
        <dbReference type="ARBA" id="ARBA00022741"/>
    </source>
</evidence>
<comment type="catalytic activity">
    <reaction evidence="7">
        <text>L-threonyl-[protein] + ATP = O-phospho-L-threonyl-[protein] + ADP + H(+)</text>
        <dbReference type="Rhea" id="RHEA:46608"/>
        <dbReference type="Rhea" id="RHEA-COMP:11060"/>
        <dbReference type="Rhea" id="RHEA-COMP:11605"/>
        <dbReference type="ChEBI" id="CHEBI:15378"/>
        <dbReference type="ChEBI" id="CHEBI:30013"/>
        <dbReference type="ChEBI" id="CHEBI:30616"/>
        <dbReference type="ChEBI" id="CHEBI:61977"/>
        <dbReference type="ChEBI" id="CHEBI:456216"/>
        <dbReference type="EC" id="2.7.11.22"/>
    </reaction>
</comment>
<evidence type="ECO:0000256" key="5">
    <source>
        <dbReference type="ARBA" id="ARBA00022777"/>
    </source>
</evidence>
<gene>
    <name evidence="10" type="ORF">Pdw03_3287</name>
</gene>
<keyword evidence="10" id="KW-0675">Receptor</keyword>
<dbReference type="Gene3D" id="3.30.200.20">
    <property type="entry name" value="Phosphorylase Kinase, domain 1"/>
    <property type="match status" value="1"/>
</dbReference>
<dbReference type="InterPro" id="IPR050108">
    <property type="entry name" value="CDK"/>
</dbReference>
<dbReference type="EMBL" id="CP060774">
    <property type="protein sequence ID" value="QQK40433.1"/>
    <property type="molecule type" value="Genomic_DNA"/>
</dbReference>
<evidence type="ECO:0000313" key="10">
    <source>
        <dbReference type="EMBL" id="QQK40433.1"/>
    </source>
</evidence>
<keyword evidence="2" id="KW-0723">Serine/threonine-protein kinase</keyword>
<dbReference type="GO" id="GO:0004693">
    <property type="term" value="F:cyclin-dependent protein serine/threonine kinase activity"/>
    <property type="evidence" value="ECO:0007669"/>
    <property type="project" value="UniProtKB-EC"/>
</dbReference>
<keyword evidence="6" id="KW-0067">ATP-binding</keyword>
<proteinExistence type="predicted"/>
<dbReference type="SUPFAM" id="SSF56112">
    <property type="entry name" value="Protein kinase-like (PK-like)"/>
    <property type="match status" value="1"/>
</dbReference>
<evidence type="ECO:0000256" key="7">
    <source>
        <dbReference type="ARBA" id="ARBA00047811"/>
    </source>
</evidence>
<dbReference type="VEuPathDB" id="FungiDB:PDIP_81840"/>
<evidence type="ECO:0000256" key="2">
    <source>
        <dbReference type="ARBA" id="ARBA00022527"/>
    </source>
</evidence>
<dbReference type="Proteomes" id="UP000595662">
    <property type="component" value="Chromosome 1"/>
</dbReference>
<dbReference type="RefSeq" id="XP_065955849.1">
    <property type="nucleotide sequence ID" value="XM_066100449.1"/>
</dbReference>
<evidence type="ECO:0000256" key="1">
    <source>
        <dbReference type="ARBA" id="ARBA00012425"/>
    </source>
</evidence>
<comment type="catalytic activity">
    <reaction evidence="8">
        <text>L-seryl-[protein] + ATP = O-phospho-L-seryl-[protein] + ADP + H(+)</text>
        <dbReference type="Rhea" id="RHEA:17989"/>
        <dbReference type="Rhea" id="RHEA-COMP:9863"/>
        <dbReference type="Rhea" id="RHEA-COMP:11604"/>
        <dbReference type="ChEBI" id="CHEBI:15378"/>
        <dbReference type="ChEBI" id="CHEBI:29999"/>
        <dbReference type="ChEBI" id="CHEBI:30616"/>
        <dbReference type="ChEBI" id="CHEBI:83421"/>
        <dbReference type="ChEBI" id="CHEBI:456216"/>
        <dbReference type="EC" id="2.7.11.22"/>
    </reaction>
</comment>
<dbReference type="PROSITE" id="PS50011">
    <property type="entry name" value="PROTEIN_KINASE_DOM"/>
    <property type="match status" value="1"/>
</dbReference>
<sequence length="186" mass="21356">MSQSLNSFQQLEKKIPQEWSIKGQVDPANRGPSWVKAPMQWVHKGRNNQINELVALKEIHLHTEEGTPSTAIREISLIKELNHENILALCDVISTVEKLIMVSEYRDKNLKRLMDDRGDALDLPTNKHFEYHITYCHENKILHRDPKPQNLLNSRGGGLKLADFSLARAFSIPVDIFSNEVLTLWP</sequence>
<keyword evidence="3" id="KW-0808">Transferase</keyword>
<name>A0A7T6XFZ0_PENDI</name>
<organism evidence="10 11">
    <name type="scientific">Penicillium digitatum</name>
    <name type="common">Green mold</name>
    <dbReference type="NCBI Taxonomy" id="36651"/>
    <lineage>
        <taxon>Eukaryota</taxon>
        <taxon>Fungi</taxon>
        <taxon>Dikarya</taxon>
        <taxon>Ascomycota</taxon>
        <taxon>Pezizomycotina</taxon>
        <taxon>Eurotiomycetes</taxon>
        <taxon>Eurotiomycetidae</taxon>
        <taxon>Eurotiales</taxon>
        <taxon>Aspergillaceae</taxon>
        <taxon>Penicillium</taxon>
    </lineage>
</organism>
<dbReference type="PANTHER" id="PTHR24056:SF46">
    <property type="entry name" value="CYCLIN-DEPENDENT KINASE 5"/>
    <property type="match status" value="1"/>
</dbReference>
<dbReference type="PANTHER" id="PTHR24056">
    <property type="entry name" value="CELL DIVISION PROTEIN KINASE"/>
    <property type="match status" value="1"/>
</dbReference>
<evidence type="ECO:0000256" key="6">
    <source>
        <dbReference type="ARBA" id="ARBA00022840"/>
    </source>
</evidence>
<dbReference type="AlphaFoldDB" id="A0A7T6XFZ0"/>
<dbReference type="Gene3D" id="1.10.510.10">
    <property type="entry name" value="Transferase(Phosphotransferase) domain 1"/>
    <property type="match status" value="1"/>
</dbReference>
<protein>
    <recommendedName>
        <fullName evidence="1">cyclin-dependent kinase</fullName>
        <ecNumber evidence="1">2.7.11.22</ecNumber>
    </recommendedName>
</protein>
<dbReference type="SMART" id="SM00220">
    <property type="entry name" value="S_TKc"/>
    <property type="match status" value="1"/>
</dbReference>
<keyword evidence="4" id="KW-0547">Nucleotide-binding</keyword>
<reference evidence="10 11" key="1">
    <citation type="submission" date="2020-08" db="EMBL/GenBank/DDBJ databases">
        <title>The completed genome sequence of the pathogenic ascomycete fungus Penicillium digitatum.</title>
        <authorList>
            <person name="Wang M."/>
        </authorList>
    </citation>
    <scope>NUCLEOTIDE SEQUENCE [LARGE SCALE GENOMIC DNA]</scope>
    <source>
        <strain evidence="10 11">PdW03</strain>
    </source>
</reference>
<feature type="domain" description="Protein kinase" evidence="9">
    <location>
        <begin position="19"/>
        <end position="186"/>
    </location>
</feature>